<evidence type="ECO:0000256" key="4">
    <source>
        <dbReference type="ARBA" id="ARBA00022746"/>
    </source>
</evidence>
<evidence type="ECO:0000256" key="6">
    <source>
        <dbReference type="ARBA" id="ARBA00023136"/>
    </source>
</evidence>
<evidence type="ECO:0000256" key="3">
    <source>
        <dbReference type="ARBA" id="ARBA00022692"/>
    </source>
</evidence>
<evidence type="ECO:0000256" key="7">
    <source>
        <dbReference type="ARBA" id="ARBA00023235"/>
    </source>
</evidence>
<dbReference type="Pfam" id="PF18916">
    <property type="entry name" value="Lycopene_cyc"/>
    <property type="match status" value="1"/>
</dbReference>
<reference evidence="10 11" key="1">
    <citation type="journal article" date="2014" name="Int. J. Syst. Evol. Microbiol.">
        <title>Complete genome sequence of Corynebacterium casei LMG S-19264T (=DSM 44701T), isolated from a smear-ripened cheese.</title>
        <authorList>
            <consortium name="US DOE Joint Genome Institute (JGI-PGF)"/>
            <person name="Walter F."/>
            <person name="Albersmeier A."/>
            <person name="Kalinowski J."/>
            <person name="Ruckert C."/>
        </authorList>
    </citation>
    <scope>NUCLEOTIDE SEQUENCE [LARGE SCALE GENOMIC DNA]</scope>
    <source>
        <strain evidence="10 11">CGMCC 1.12976</strain>
    </source>
</reference>
<evidence type="ECO:0000313" key="10">
    <source>
        <dbReference type="EMBL" id="GGF35649.1"/>
    </source>
</evidence>
<dbReference type="RefSeq" id="WP_188679834.1">
    <property type="nucleotide sequence ID" value="NZ_BMGP01000006.1"/>
</dbReference>
<gene>
    <name evidence="10" type="ORF">GCM10011399_30810</name>
</gene>
<protein>
    <recommendedName>
        <fullName evidence="9">Lycopene cyclase domain-containing protein</fullName>
    </recommendedName>
</protein>
<feature type="transmembrane region" description="Helical" evidence="8">
    <location>
        <begin position="31"/>
        <end position="57"/>
    </location>
</feature>
<comment type="caution">
    <text evidence="10">The sequence shown here is derived from an EMBL/GenBank/DDBJ whole genome shotgun (WGS) entry which is preliminary data.</text>
</comment>
<keyword evidence="3 8" id="KW-0812">Transmembrane</keyword>
<dbReference type="Proteomes" id="UP000598775">
    <property type="component" value="Unassembled WGS sequence"/>
</dbReference>
<accession>A0A917BD20</accession>
<dbReference type="AlphaFoldDB" id="A0A917BD20"/>
<keyword evidence="11" id="KW-1185">Reference proteome</keyword>
<keyword evidence="5 8" id="KW-1133">Transmembrane helix</keyword>
<comment type="pathway">
    <text evidence="2">Carotenoid biosynthesis.</text>
</comment>
<dbReference type="GO" id="GO:0016872">
    <property type="term" value="F:intramolecular lyase activity"/>
    <property type="evidence" value="ECO:0007669"/>
    <property type="project" value="InterPro"/>
</dbReference>
<dbReference type="GO" id="GO:0016020">
    <property type="term" value="C:membrane"/>
    <property type="evidence" value="ECO:0007669"/>
    <property type="project" value="UniProtKB-SubCell"/>
</dbReference>
<dbReference type="GO" id="GO:0016117">
    <property type="term" value="P:carotenoid biosynthetic process"/>
    <property type="evidence" value="ECO:0007669"/>
    <property type="project" value="UniProtKB-KW"/>
</dbReference>
<evidence type="ECO:0000256" key="1">
    <source>
        <dbReference type="ARBA" id="ARBA00004141"/>
    </source>
</evidence>
<evidence type="ECO:0000256" key="2">
    <source>
        <dbReference type="ARBA" id="ARBA00004829"/>
    </source>
</evidence>
<evidence type="ECO:0000256" key="8">
    <source>
        <dbReference type="SAM" id="Phobius"/>
    </source>
</evidence>
<feature type="transmembrane region" description="Helical" evidence="8">
    <location>
        <begin position="77"/>
        <end position="96"/>
    </location>
</feature>
<comment type="subcellular location">
    <subcellularLocation>
        <location evidence="1">Membrane</location>
        <topology evidence="1">Multi-pass membrane protein</topology>
    </subcellularLocation>
</comment>
<evidence type="ECO:0000259" key="9">
    <source>
        <dbReference type="Pfam" id="PF18916"/>
    </source>
</evidence>
<dbReference type="NCBIfam" id="TIGR03462">
    <property type="entry name" value="CarR_dom_SF"/>
    <property type="match status" value="1"/>
</dbReference>
<sequence length="106" mass="11474">MTYWGLNAFFLAAAVLLAVIARVVRRRPRMLPLVITAVVLLVITAVFDNVMISIGLVGYNRALISGVFIGVAPLEDFAYALGAVLLLPALWALLPARRARDGAVKR</sequence>
<keyword evidence="7" id="KW-0413">Isomerase</keyword>
<evidence type="ECO:0000313" key="11">
    <source>
        <dbReference type="Proteomes" id="UP000598775"/>
    </source>
</evidence>
<dbReference type="InterPro" id="IPR017825">
    <property type="entry name" value="Lycopene_cyclase_dom"/>
</dbReference>
<name>A0A917BD20_9MICO</name>
<proteinExistence type="predicted"/>
<dbReference type="GO" id="GO:0045436">
    <property type="term" value="F:lycopene beta cyclase activity"/>
    <property type="evidence" value="ECO:0007669"/>
    <property type="project" value="UniProtKB-ARBA"/>
</dbReference>
<feature type="domain" description="Lycopene cyclase" evidence="9">
    <location>
        <begin position="2"/>
        <end position="90"/>
    </location>
</feature>
<evidence type="ECO:0000256" key="5">
    <source>
        <dbReference type="ARBA" id="ARBA00022989"/>
    </source>
</evidence>
<feature type="transmembrane region" description="Helical" evidence="8">
    <location>
        <begin position="6"/>
        <end position="24"/>
    </location>
</feature>
<dbReference type="EMBL" id="BMGP01000006">
    <property type="protein sequence ID" value="GGF35649.1"/>
    <property type="molecule type" value="Genomic_DNA"/>
</dbReference>
<organism evidence="10 11">
    <name type="scientific">Subtercola lobariae</name>
    <dbReference type="NCBI Taxonomy" id="1588641"/>
    <lineage>
        <taxon>Bacteria</taxon>
        <taxon>Bacillati</taxon>
        <taxon>Actinomycetota</taxon>
        <taxon>Actinomycetes</taxon>
        <taxon>Micrococcales</taxon>
        <taxon>Microbacteriaceae</taxon>
        <taxon>Subtercola</taxon>
    </lineage>
</organism>
<keyword evidence="6 8" id="KW-0472">Membrane</keyword>
<keyword evidence="4" id="KW-0125">Carotenoid biosynthesis</keyword>